<feature type="coiled-coil region" evidence="2">
    <location>
        <begin position="380"/>
        <end position="407"/>
    </location>
</feature>
<keyword evidence="1" id="KW-0378">Hydrolase</keyword>
<keyword evidence="6" id="KW-1185">Reference proteome</keyword>
<evidence type="ECO:0000313" key="5">
    <source>
        <dbReference type="EMBL" id="MFC5448646.1"/>
    </source>
</evidence>
<dbReference type="RefSeq" id="WP_270878307.1">
    <property type="nucleotide sequence ID" value="NZ_JAQFVF010000018.1"/>
</dbReference>
<dbReference type="Proteomes" id="UP001596044">
    <property type="component" value="Unassembled WGS sequence"/>
</dbReference>
<dbReference type="InterPro" id="IPR020556">
    <property type="entry name" value="Amidase_CS"/>
</dbReference>
<feature type="compositionally biased region" description="Basic and acidic residues" evidence="3">
    <location>
        <begin position="456"/>
        <end position="469"/>
    </location>
</feature>
<protein>
    <submittedName>
        <fullName evidence="5">Amidase</fullName>
    </submittedName>
</protein>
<feature type="domain" description="Amidase" evidence="4">
    <location>
        <begin position="31"/>
        <end position="502"/>
    </location>
</feature>
<evidence type="ECO:0000256" key="2">
    <source>
        <dbReference type="SAM" id="Coils"/>
    </source>
</evidence>
<reference evidence="6" key="1">
    <citation type="journal article" date="2019" name="Int. J. Syst. Evol. Microbiol.">
        <title>The Global Catalogue of Microorganisms (GCM) 10K type strain sequencing project: providing services to taxonomists for standard genome sequencing and annotation.</title>
        <authorList>
            <consortium name="The Broad Institute Genomics Platform"/>
            <consortium name="The Broad Institute Genome Sequencing Center for Infectious Disease"/>
            <person name="Wu L."/>
            <person name="Ma J."/>
        </authorList>
    </citation>
    <scope>NUCLEOTIDE SEQUENCE [LARGE SCALE GENOMIC DNA]</scope>
    <source>
        <strain evidence="6">KACC 11904</strain>
    </source>
</reference>
<evidence type="ECO:0000313" key="6">
    <source>
        <dbReference type="Proteomes" id="UP001596044"/>
    </source>
</evidence>
<name>A0ABW0K707_9BACL</name>
<dbReference type="Pfam" id="PF01425">
    <property type="entry name" value="Amidase"/>
    <property type="match status" value="1"/>
</dbReference>
<dbReference type="EMBL" id="JBHSMJ010000009">
    <property type="protein sequence ID" value="MFC5448646.1"/>
    <property type="molecule type" value="Genomic_DNA"/>
</dbReference>
<accession>A0ABW0K707</accession>
<dbReference type="PIRSF" id="PIRSF001221">
    <property type="entry name" value="Amidase_fungi"/>
    <property type="match status" value="1"/>
</dbReference>
<feature type="region of interest" description="Disordered" evidence="3">
    <location>
        <begin position="454"/>
        <end position="486"/>
    </location>
</feature>
<dbReference type="PANTHER" id="PTHR45847:SF6">
    <property type="entry name" value="FATTY ACID AMIDE HYDROLASE"/>
    <property type="match status" value="1"/>
</dbReference>
<organism evidence="5 6">
    <name type="scientific">Paenibacillus aestuarii</name>
    <dbReference type="NCBI Taxonomy" id="516965"/>
    <lineage>
        <taxon>Bacteria</taxon>
        <taxon>Bacillati</taxon>
        <taxon>Bacillota</taxon>
        <taxon>Bacilli</taxon>
        <taxon>Bacillales</taxon>
        <taxon>Paenibacillaceae</taxon>
        <taxon>Paenibacillus</taxon>
    </lineage>
</organism>
<gene>
    <name evidence="5" type="ORF">ACFPOG_10255</name>
</gene>
<keyword evidence="2" id="KW-0175">Coiled coil</keyword>
<dbReference type="PANTHER" id="PTHR45847">
    <property type="entry name" value="FATTY ACID AMIDE HYDROLASE"/>
    <property type="match status" value="1"/>
</dbReference>
<evidence type="ECO:0000259" key="4">
    <source>
        <dbReference type="Pfam" id="PF01425"/>
    </source>
</evidence>
<dbReference type="PROSITE" id="PS00571">
    <property type="entry name" value="AMIDASES"/>
    <property type="match status" value="1"/>
</dbReference>
<sequence>MLAAIEKNELLRLGAAEMARGIREGRWSSQDLVEAHIERIMGVNPTLNAIAIPLFEEARRAAKEADLQAAQASAELGPLHGVPVTIKESLDVAGTPSTWGLPHRQGKLSQADDPSVARLKQAGAIIIGKSNIMQLLMGCESVNPVYGRVRNPWRPEERSSGGSSGGEAAIVAAGGSPLGLGTDVGGSIRTPAHFCGIHGLKPTPGRVPSGKPQGIVHLVPEAAMMASTGPMARRVEDLMLAMEILSTPESLKQAPIRLSGSSSIQGLRIGFYTTDGIAAPSAAIQRAVREASEALAQCGAIVKPFVLPEPEFILHQFYALMSAAGSSGIERSVNGDEMTKQLTGVHRSFSLTKGKKWIISGILRLLGQNIAGHHIVPNLGTKTEDERRELTRKREQYQQRFLQEMERQQVDVLLAPPFLTPSIQHDQSLQMSYEGSYALTFNYLGMPAGVVSTTRVRPEETSNRSRSSDKSVQAAAKADEHSSGLPVGVQVAAPPWREDLVLAVMACLEEQFKHTKEYPSGAILL</sequence>
<dbReference type="InterPro" id="IPR052096">
    <property type="entry name" value="Endocannabinoid_amidase"/>
</dbReference>
<dbReference type="InterPro" id="IPR023631">
    <property type="entry name" value="Amidase_dom"/>
</dbReference>
<comment type="caution">
    <text evidence="5">The sequence shown here is derived from an EMBL/GenBank/DDBJ whole genome shotgun (WGS) entry which is preliminary data.</text>
</comment>
<dbReference type="Gene3D" id="3.90.1300.10">
    <property type="entry name" value="Amidase signature (AS) domain"/>
    <property type="match status" value="1"/>
</dbReference>
<dbReference type="InterPro" id="IPR036928">
    <property type="entry name" value="AS_sf"/>
</dbReference>
<evidence type="ECO:0000256" key="1">
    <source>
        <dbReference type="ARBA" id="ARBA00022801"/>
    </source>
</evidence>
<evidence type="ECO:0000256" key="3">
    <source>
        <dbReference type="SAM" id="MobiDB-lite"/>
    </source>
</evidence>
<proteinExistence type="predicted"/>
<dbReference type="SUPFAM" id="SSF75304">
    <property type="entry name" value="Amidase signature (AS) enzymes"/>
    <property type="match status" value="1"/>
</dbReference>